<proteinExistence type="predicted"/>
<dbReference type="EMBL" id="KB030357">
    <property type="protein sequence ID" value="ELK18046.1"/>
    <property type="molecule type" value="Genomic_DNA"/>
</dbReference>
<feature type="domain" description="Phosphomannose isomerase type I catalytic" evidence="1">
    <location>
        <begin position="46"/>
        <end position="148"/>
    </location>
</feature>
<dbReference type="InParanoid" id="L5L450"/>
<evidence type="ECO:0000313" key="3">
    <source>
        <dbReference type="Proteomes" id="UP000010552"/>
    </source>
</evidence>
<dbReference type="AlphaFoldDB" id="L5L450"/>
<protein>
    <submittedName>
        <fullName evidence="2">Mannose-6-phosphate isomerase</fullName>
    </submittedName>
</protein>
<dbReference type="InterPro" id="IPR046457">
    <property type="entry name" value="PMI_typeI_cat"/>
</dbReference>
<dbReference type="InterPro" id="IPR014710">
    <property type="entry name" value="RmlC-like_jellyroll"/>
</dbReference>
<accession>L5L450</accession>
<dbReference type="GO" id="GO:0005829">
    <property type="term" value="C:cytosol"/>
    <property type="evidence" value="ECO:0007669"/>
    <property type="project" value="TreeGrafter"/>
</dbReference>
<keyword evidence="3" id="KW-1185">Reference proteome</keyword>
<dbReference type="PANTHER" id="PTHR10309">
    <property type="entry name" value="MANNOSE-6-PHOSPHATE ISOMERASE"/>
    <property type="match status" value="1"/>
</dbReference>
<evidence type="ECO:0000259" key="1">
    <source>
        <dbReference type="Pfam" id="PF20511"/>
    </source>
</evidence>
<dbReference type="PRINTS" id="PR00714">
    <property type="entry name" value="MAN6PISMRASE"/>
</dbReference>
<dbReference type="GO" id="GO:0004476">
    <property type="term" value="F:mannose-6-phosphate isomerase activity"/>
    <property type="evidence" value="ECO:0007669"/>
    <property type="project" value="InterPro"/>
</dbReference>
<dbReference type="Proteomes" id="UP000010552">
    <property type="component" value="Unassembled WGS sequence"/>
</dbReference>
<dbReference type="GO" id="GO:0008270">
    <property type="term" value="F:zinc ion binding"/>
    <property type="evidence" value="ECO:0007669"/>
    <property type="project" value="InterPro"/>
</dbReference>
<dbReference type="GO" id="GO:0009298">
    <property type="term" value="P:GDP-mannose biosynthetic process"/>
    <property type="evidence" value="ECO:0007669"/>
    <property type="project" value="UniProtKB-UniPathway"/>
</dbReference>
<name>L5L450_PTEAL</name>
<reference evidence="3" key="1">
    <citation type="journal article" date="2013" name="Science">
        <title>Comparative analysis of bat genomes provides insight into the evolution of flight and immunity.</title>
        <authorList>
            <person name="Zhang G."/>
            <person name="Cowled C."/>
            <person name="Shi Z."/>
            <person name="Huang Z."/>
            <person name="Bishop-Lilly K.A."/>
            <person name="Fang X."/>
            <person name="Wynne J.W."/>
            <person name="Xiong Z."/>
            <person name="Baker M.L."/>
            <person name="Zhao W."/>
            <person name="Tachedjian M."/>
            <person name="Zhu Y."/>
            <person name="Zhou P."/>
            <person name="Jiang X."/>
            <person name="Ng J."/>
            <person name="Yang L."/>
            <person name="Wu L."/>
            <person name="Xiao J."/>
            <person name="Feng Y."/>
            <person name="Chen Y."/>
            <person name="Sun X."/>
            <person name="Zhang Y."/>
            <person name="Marsh G.A."/>
            <person name="Crameri G."/>
            <person name="Broder C.C."/>
            <person name="Frey K.G."/>
            <person name="Wang L.F."/>
            <person name="Wang J."/>
        </authorList>
    </citation>
    <scope>NUCLEOTIDE SEQUENCE [LARGE SCALE GENOMIC DNA]</scope>
</reference>
<dbReference type="STRING" id="9402.L5L450"/>
<dbReference type="SUPFAM" id="SSF51182">
    <property type="entry name" value="RmlC-like cupins"/>
    <property type="match status" value="1"/>
</dbReference>
<keyword evidence="2" id="KW-0413">Isomerase</keyword>
<dbReference type="Gene3D" id="2.60.120.10">
    <property type="entry name" value="Jelly Rolls"/>
    <property type="match status" value="1"/>
</dbReference>
<dbReference type="Pfam" id="PF20511">
    <property type="entry name" value="PMI_typeI_cat"/>
    <property type="match status" value="1"/>
</dbReference>
<gene>
    <name evidence="2" type="ORF">PAL_GLEAN10007489</name>
</gene>
<dbReference type="InterPro" id="IPR016305">
    <property type="entry name" value="Mannose-6-P_Isomerase"/>
</dbReference>
<dbReference type="InterPro" id="IPR011051">
    <property type="entry name" value="RmlC_Cupin_sf"/>
</dbReference>
<organism evidence="2 3">
    <name type="scientific">Pteropus alecto</name>
    <name type="common">Black flying fox</name>
    <dbReference type="NCBI Taxonomy" id="9402"/>
    <lineage>
        <taxon>Eukaryota</taxon>
        <taxon>Metazoa</taxon>
        <taxon>Chordata</taxon>
        <taxon>Craniata</taxon>
        <taxon>Vertebrata</taxon>
        <taxon>Euteleostomi</taxon>
        <taxon>Mammalia</taxon>
        <taxon>Eutheria</taxon>
        <taxon>Laurasiatheria</taxon>
        <taxon>Chiroptera</taxon>
        <taxon>Yinpterochiroptera</taxon>
        <taxon>Pteropodoidea</taxon>
        <taxon>Pteropodidae</taxon>
        <taxon>Pteropodinae</taxon>
        <taxon>Pteropus</taxon>
    </lineage>
</organism>
<dbReference type="PANTHER" id="PTHR10309:SF0">
    <property type="entry name" value="MANNOSE-6-PHOSPHATE ISOMERASE"/>
    <property type="match status" value="1"/>
</dbReference>
<dbReference type="UniPathway" id="UPA00126">
    <property type="reaction ID" value="UER00423"/>
</dbReference>
<evidence type="ECO:0000313" key="2">
    <source>
        <dbReference type="EMBL" id="ELK18046.1"/>
    </source>
</evidence>
<sequence>MMKHASMMKVKEEELAKPLSCKGKARLYKICYKEEKDKVISRVTGGDKPYAELWMGTYPQGDAQIRDNHISQKTLGQWIADNQFYLGSKVKVTFNGKQPFLFKVFLVEMALSIQAHPNKKLAEKLNLQASQHYPDANKSEMAIALTSF</sequence>